<reference evidence="3" key="1">
    <citation type="journal article" date="2011" name="Proc. Natl. Acad. Sci. U.S.A.">
        <title>Obligate biotrophy features unraveled by the genomic analysis of rust fungi.</title>
        <authorList>
            <person name="Duplessis S."/>
            <person name="Cuomo C.A."/>
            <person name="Lin Y.-C."/>
            <person name="Aerts A."/>
            <person name="Tisserant E."/>
            <person name="Veneault-Fourrey C."/>
            <person name="Joly D.L."/>
            <person name="Hacquard S."/>
            <person name="Amselem J."/>
            <person name="Cantarel B.L."/>
            <person name="Chiu R."/>
            <person name="Coutinho P.M."/>
            <person name="Feau N."/>
            <person name="Field M."/>
            <person name="Frey P."/>
            <person name="Gelhaye E."/>
            <person name="Goldberg J."/>
            <person name="Grabherr M.G."/>
            <person name="Kodira C.D."/>
            <person name="Kohler A."/>
            <person name="Kuees U."/>
            <person name="Lindquist E.A."/>
            <person name="Lucas S.M."/>
            <person name="Mago R."/>
            <person name="Mauceli E."/>
            <person name="Morin E."/>
            <person name="Murat C."/>
            <person name="Pangilinan J.L."/>
            <person name="Park R."/>
            <person name="Pearson M."/>
            <person name="Quesneville H."/>
            <person name="Rouhier N."/>
            <person name="Sakthikumar S."/>
            <person name="Salamov A.A."/>
            <person name="Schmutz J."/>
            <person name="Selles B."/>
            <person name="Shapiro H."/>
            <person name="Tanguay P."/>
            <person name="Tuskan G.A."/>
            <person name="Henrissat B."/>
            <person name="Van de Peer Y."/>
            <person name="Rouze P."/>
            <person name="Ellis J.G."/>
            <person name="Dodds P.N."/>
            <person name="Schein J.E."/>
            <person name="Zhong S."/>
            <person name="Hamelin R.C."/>
            <person name="Grigoriev I.V."/>
            <person name="Szabo L.J."/>
            <person name="Martin F."/>
        </authorList>
    </citation>
    <scope>NUCLEOTIDE SEQUENCE [LARGE SCALE GENOMIC DNA]</scope>
    <source>
        <strain evidence="3">98AG31 / pathotype 3-4-7</strain>
    </source>
</reference>
<dbReference type="InterPro" id="IPR010998">
    <property type="entry name" value="Integrase_recombinase_N"/>
</dbReference>
<evidence type="ECO:0000313" key="2">
    <source>
        <dbReference type="EMBL" id="EGG08708.1"/>
    </source>
</evidence>
<dbReference type="KEGG" id="mlr:MELLADRAFT_71388"/>
<keyword evidence="1" id="KW-0238">DNA-binding</keyword>
<name>F4RG93_MELLP</name>
<dbReference type="InParanoid" id="F4RG93"/>
<evidence type="ECO:0000313" key="3">
    <source>
        <dbReference type="Proteomes" id="UP000001072"/>
    </source>
</evidence>
<dbReference type="STRING" id="747676.F4RG93"/>
<evidence type="ECO:0000256" key="1">
    <source>
        <dbReference type="ARBA" id="ARBA00023125"/>
    </source>
</evidence>
<dbReference type="RefSeq" id="XP_007408294.1">
    <property type="nucleotide sequence ID" value="XM_007408232.1"/>
</dbReference>
<dbReference type="VEuPathDB" id="FungiDB:MELLADRAFT_71388"/>
<dbReference type="AlphaFoldDB" id="F4RG93"/>
<dbReference type="OrthoDB" id="5598396at2759"/>
<dbReference type="HOGENOM" id="CLU_083223_2_0_1"/>
<keyword evidence="3" id="KW-1185">Reference proteome</keyword>
<dbReference type="SUPFAM" id="SSF47823">
    <property type="entry name" value="lambda integrase-like, N-terminal domain"/>
    <property type="match status" value="1"/>
</dbReference>
<dbReference type="EMBL" id="GL883100">
    <property type="protein sequence ID" value="EGG08708.1"/>
    <property type="molecule type" value="Genomic_DNA"/>
</dbReference>
<sequence>MPPKPKTTETFRSFENCEALNAEDISNHLEPASKKKYECGTKKFAQFCKDHNRPLDPNEENLAHVITVTARKIKPGTVKKYLTGISYVYRKQFPMVDIARSSEQIKSTVRGVKKMFSVATKQAPAFTLINMHLAYQSFDSSFNDLLFRAILGLGFFGLHHLGKLVVPDQILLRNPRK</sequence>
<proteinExistence type="predicted"/>
<dbReference type="Proteomes" id="UP000001072">
    <property type="component" value="Unassembled WGS sequence"/>
</dbReference>
<protein>
    <submittedName>
        <fullName evidence="2">Uncharacterized protein</fullName>
    </submittedName>
</protein>
<accession>F4RG93</accession>
<dbReference type="Gene3D" id="1.10.150.130">
    <property type="match status" value="1"/>
</dbReference>
<organism evidence="3">
    <name type="scientific">Melampsora larici-populina (strain 98AG31 / pathotype 3-4-7)</name>
    <name type="common">Poplar leaf rust fungus</name>
    <dbReference type="NCBI Taxonomy" id="747676"/>
    <lineage>
        <taxon>Eukaryota</taxon>
        <taxon>Fungi</taxon>
        <taxon>Dikarya</taxon>
        <taxon>Basidiomycota</taxon>
        <taxon>Pucciniomycotina</taxon>
        <taxon>Pucciniomycetes</taxon>
        <taxon>Pucciniales</taxon>
        <taxon>Melampsoraceae</taxon>
        <taxon>Melampsora</taxon>
    </lineage>
</organism>
<gene>
    <name evidence="2" type="ORF">MELLADRAFT_71388</name>
</gene>
<dbReference type="GO" id="GO:0003677">
    <property type="term" value="F:DNA binding"/>
    <property type="evidence" value="ECO:0007669"/>
    <property type="project" value="UniProtKB-KW"/>
</dbReference>
<dbReference type="GeneID" id="18931809"/>